<feature type="domain" description="Limiting CO2-inducible protein B/C beta carbonyic anhydrase" evidence="2">
    <location>
        <begin position="61"/>
        <end position="274"/>
    </location>
</feature>
<dbReference type="HOGENOM" id="CLU_575463_0_0_1"/>
<reference evidence="4" key="1">
    <citation type="journal article" date="2013" name="Nature">
        <title>Pan genome of the phytoplankton Emiliania underpins its global distribution.</title>
        <authorList>
            <person name="Read B.A."/>
            <person name="Kegel J."/>
            <person name="Klute M.J."/>
            <person name="Kuo A."/>
            <person name="Lefebvre S.C."/>
            <person name="Maumus F."/>
            <person name="Mayer C."/>
            <person name="Miller J."/>
            <person name="Monier A."/>
            <person name="Salamov A."/>
            <person name="Young J."/>
            <person name="Aguilar M."/>
            <person name="Claverie J.M."/>
            <person name="Frickenhaus S."/>
            <person name="Gonzalez K."/>
            <person name="Herman E.K."/>
            <person name="Lin Y.C."/>
            <person name="Napier J."/>
            <person name="Ogata H."/>
            <person name="Sarno A.F."/>
            <person name="Shmutz J."/>
            <person name="Schroeder D."/>
            <person name="de Vargas C."/>
            <person name="Verret F."/>
            <person name="von Dassow P."/>
            <person name="Valentin K."/>
            <person name="Van de Peer Y."/>
            <person name="Wheeler G."/>
            <person name="Dacks J.B."/>
            <person name="Delwiche C.F."/>
            <person name="Dyhrman S.T."/>
            <person name="Glockner G."/>
            <person name="John U."/>
            <person name="Richards T."/>
            <person name="Worden A.Z."/>
            <person name="Zhang X."/>
            <person name="Grigoriev I.V."/>
            <person name="Allen A.E."/>
            <person name="Bidle K."/>
            <person name="Borodovsky M."/>
            <person name="Bowler C."/>
            <person name="Brownlee C."/>
            <person name="Cock J.M."/>
            <person name="Elias M."/>
            <person name="Gladyshev V.N."/>
            <person name="Groth M."/>
            <person name="Guda C."/>
            <person name="Hadaegh A."/>
            <person name="Iglesias-Rodriguez M.D."/>
            <person name="Jenkins J."/>
            <person name="Jones B.M."/>
            <person name="Lawson T."/>
            <person name="Leese F."/>
            <person name="Lindquist E."/>
            <person name="Lobanov A."/>
            <person name="Lomsadze A."/>
            <person name="Malik S.B."/>
            <person name="Marsh M.E."/>
            <person name="Mackinder L."/>
            <person name="Mock T."/>
            <person name="Mueller-Roeber B."/>
            <person name="Pagarete A."/>
            <person name="Parker M."/>
            <person name="Probert I."/>
            <person name="Quesneville H."/>
            <person name="Raines C."/>
            <person name="Rensing S.A."/>
            <person name="Riano-Pachon D.M."/>
            <person name="Richier S."/>
            <person name="Rokitta S."/>
            <person name="Shiraiwa Y."/>
            <person name="Soanes D.M."/>
            <person name="van der Giezen M."/>
            <person name="Wahlund T.M."/>
            <person name="Williams B."/>
            <person name="Wilson W."/>
            <person name="Wolfe G."/>
            <person name="Wurch L.L."/>
        </authorList>
    </citation>
    <scope>NUCLEOTIDE SEQUENCE</scope>
</reference>
<accession>A0A0D3JLQ9</accession>
<evidence type="ECO:0000313" key="4">
    <source>
        <dbReference type="Proteomes" id="UP000013827"/>
    </source>
</evidence>
<dbReference type="EnsemblProtists" id="EOD24444">
    <property type="protein sequence ID" value="EOD24444"/>
    <property type="gene ID" value="EMIHUDRAFT_457739"/>
</dbReference>
<keyword evidence="1" id="KW-0812">Transmembrane</keyword>
<dbReference type="PaxDb" id="2903-EOD24444"/>
<dbReference type="InterPro" id="IPR040703">
    <property type="entry name" value="LCIB/C_CA"/>
</dbReference>
<dbReference type="PANTHER" id="PTHR38016:SF1">
    <property type="entry name" value="LIMITING CO2-INDUCIBLE PROTEIN B_C BETA CARBONYIC ANHYDRASE DOMAIN-CONTAINING PROTEIN"/>
    <property type="match status" value="1"/>
</dbReference>
<dbReference type="Pfam" id="PF18599">
    <property type="entry name" value="LCIB_C_CA"/>
    <property type="match status" value="1"/>
</dbReference>
<dbReference type="eggNOG" id="ENOG502S48Q">
    <property type="taxonomic scope" value="Eukaryota"/>
</dbReference>
<evidence type="ECO:0000259" key="2">
    <source>
        <dbReference type="Pfam" id="PF18599"/>
    </source>
</evidence>
<dbReference type="AlphaFoldDB" id="A0A0D3JLQ9"/>
<keyword evidence="1" id="KW-0472">Membrane</keyword>
<proteinExistence type="predicted"/>
<dbReference type="KEGG" id="ehx:EMIHUDRAFT_457739"/>
<keyword evidence="1" id="KW-1133">Transmembrane helix</keyword>
<protein>
    <recommendedName>
        <fullName evidence="2">Limiting CO2-inducible protein B/C beta carbonyic anhydrase domain-containing protein</fullName>
    </recommendedName>
</protein>
<organism evidence="3 4">
    <name type="scientific">Emiliania huxleyi (strain CCMP1516)</name>
    <dbReference type="NCBI Taxonomy" id="280463"/>
    <lineage>
        <taxon>Eukaryota</taxon>
        <taxon>Haptista</taxon>
        <taxon>Haptophyta</taxon>
        <taxon>Prymnesiophyceae</taxon>
        <taxon>Isochrysidales</taxon>
        <taxon>Noelaerhabdaceae</taxon>
        <taxon>Emiliania</taxon>
    </lineage>
</organism>
<sequence>MAAPYPVCEEVEPQAAAIEEVETRLSKSKPVDLSAFSWLQWSPPADSKCGQALSRCFPGALPGPAVVARMKVLEKLYGLTPENTIYGQSICPDEINNEKGDLATLMADHWGECFPMGGIGGAPFVGKTGFGAFSHHVPDDGHIIILFGPHIAISDEGELGKYLREGQVHESTACGAVLGAYAACRCGKAGEFDEMDMQQSWLKQRINRRFGEIESSDDQMKALIHVAYEAVKEMLLGIVDTEFSSGKLILIGGIQINMPKPWEDHFQPLYYQVHQKGAEPVDILDDMPRSFADLVPDKWQPGLQKAGKVVGTPTWMEEVTTLWKEQPVSEVACDGFHCCVDAAHLPPPSQPPPACECPKMFPVCYAPDASCYHTAGSFFAGDRLAEGDTCRWECTSDYIPPPPPSTGGWCLPPFCSHLAREPEAAHAPALGAGPAAARRSWAALSAALAAAAAAAAVWRRRRQQAADHGRAQQLM</sequence>
<evidence type="ECO:0000313" key="3">
    <source>
        <dbReference type="EnsemblProtists" id="EOD24444"/>
    </source>
</evidence>
<dbReference type="PANTHER" id="PTHR38016">
    <property type="entry name" value="UNNAMED PRODUCT"/>
    <property type="match status" value="1"/>
</dbReference>
<dbReference type="RefSeq" id="XP_005776873.1">
    <property type="nucleotide sequence ID" value="XM_005776816.1"/>
</dbReference>
<dbReference type="GeneID" id="17269990"/>
<evidence type="ECO:0000256" key="1">
    <source>
        <dbReference type="SAM" id="Phobius"/>
    </source>
</evidence>
<keyword evidence="4" id="KW-1185">Reference proteome</keyword>
<feature type="transmembrane region" description="Helical" evidence="1">
    <location>
        <begin position="440"/>
        <end position="458"/>
    </location>
</feature>
<name>A0A0D3JLQ9_EMIH1</name>
<dbReference type="Proteomes" id="UP000013827">
    <property type="component" value="Unassembled WGS sequence"/>
</dbReference>
<reference evidence="3" key="2">
    <citation type="submission" date="2024-10" db="UniProtKB">
        <authorList>
            <consortium name="EnsemblProtists"/>
        </authorList>
    </citation>
    <scope>IDENTIFICATION</scope>
</reference>